<sequence length="527" mass="58423">MTNLHRPRVFLDINIGEEPAGRLTIELFADKTPKTCENFRQLCTAEHEGMTYAKAPFHRVIDEFMIQGGDIANGDGTGTASIYDGEFEDENMDWREMDSAGLVCSANRGKDTNGSQYEHCNSLIEELNVMLIDDRFFITLEVCPHLNGKHTIFGRLVSGHETLEKIAKVDVDGNDKPYEPVLIARPADPKQKWDLSKFTSLVVFGDSYTDDSRLGYFINNDGDAPPVGYENPANYAAADGGRPWPQYVAQYSGANIYNYAVSGAVCSNDITPRWFSAIDAPFPDIKGYEVPAYLADSEYVLPNGTKFMQDPVDETVYAIWIGTNDLGYDALIEDEQVPGTNISTYLDCVYNQLERVYDNGGRYFVIMNAPPLNLAPEYGIPGQGGVGPNQYWPDKGEGVGGNLTEISGRMLEQVVTVNSIYEYRTPFEAKIAERYPGASFAVYDVHGLMTDIHNNPSQYLNGTAPLNVTGHVNQCNVTGGDCVASDSPDSFLWYDELHPSEQAERVIARTFVDVVKGASQWATYWSC</sequence>
<dbReference type="PROSITE" id="PS00170">
    <property type="entry name" value="CSA_PPIASE_1"/>
    <property type="match status" value="1"/>
</dbReference>
<dbReference type="GO" id="GO:0005737">
    <property type="term" value="C:cytoplasm"/>
    <property type="evidence" value="ECO:0007669"/>
    <property type="project" value="TreeGrafter"/>
</dbReference>
<organism evidence="6 7">
    <name type="scientific">Hortaea werneckii EXF-2000</name>
    <dbReference type="NCBI Taxonomy" id="1157616"/>
    <lineage>
        <taxon>Eukaryota</taxon>
        <taxon>Fungi</taxon>
        <taxon>Dikarya</taxon>
        <taxon>Ascomycota</taxon>
        <taxon>Pezizomycotina</taxon>
        <taxon>Dothideomycetes</taxon>
        <taxon>Dothideomycetidae</taxon>
        <taxon>Mycosphaerellales</taxon>
        <taxon>Teratosphaeriaceae</taxon>
        <taxon>Hortaea</taxon>
    </lineage>
</organism>
<dbReference type="OrthoDB" id="1600564at2759"/>
<dbReference type="SUPFAM" id="SSF52266">
    <property type="entry name" value="SGNH hydrolase"/>
    <property type="match status" value="1"/>
</dbReference>
<dbReference type="VEuPathDB" id="FungiDB:BTJ68_11292"/>
<dbReference type="STRING" id="1157616.A0A1Z5SUP9"/>
<dbReference type="CDD" id="cd01846">
    <property type="entry name" value="fatty_acyltransferase_like"/>
    <property type="match status" value="1"/>
</dbReference>
<dbReference type="InParanoid" id="A0A1Z5SUP9"/>
<dbReference type="PROSITE" id="PS50072">
    <property type="entry name" value="CSA_PPIASE_2"/>
    <property type="match status" value="1"/>
</dbReference>
<dbReference type="Proteomes" id="UP000194280">
    <property type="component" value="Unassembled WGS sequence"/>
</dbReference>
<proteinExistence type="predicted"/>
<gene>
    <name evidence="6" type="ORF">BTJ68_11292</name>
</gene>
<evidence type="ECO:0000256" key="4">
    <source>
        <dbReference type="ARBA" id="ARBA00023235"/>
    </source>
</evidence>
<dbReference type="GO" id="GO:0003755">
    <property type="term" value="F:peptidyl-prolyl cis-trans isomerase activity"/>
    <property type="evidence" value="ECO:0007669"/>
    <property type="project" value="UniProtKB-KW"/>
</dbReference>
<dbReference type="Pfam" id="PF00657">
    <property type="entry name" value="Lipase_GDSL"/>
    <property type="match status" value="1"/>
</dbReference>
<comment type="catalytic activity">
    <reaction evidence="1">
        <text>[protein]-peptidylproline (omega=180) = [protein]-peptidylproline (omega=0)</text>
        <dbReference type="Rhea" id="RHEA:16237"/>
        <dbReference type="Rhea" id="RHEA-COMP:10747"/>
        <dbReference type="Rhea" id="RHEA-COMP:10748"/>
        <dbReference type="ChEBI" id="CHEBI:83833"/>
        <dbReference type="ChEBI" id="CHEBI:83834"/>
        <dbReference type="EC" id="5.2.1.8"/>
    </reaction>
</comment>
<name>A0A1Z5SUP9_HORWE</name>
<protein>
    <recommendedName>
        <fullName evidence="2">peptidylprolyl isomerase</fullName>
        <ecNumber evidence="2">5.2.1.8</ecNumber>
    </recommendedName>
</protein>
<evidence type="ECO:0000259" key="5">
    <source>
        <dbReference type="PROSITE" id="PS50072"/>
    </source>
</evidence>
<keyword evidence="3" id="KW-0697">Rotamase</keyword>
<dbReference type="InterPro" id="IPR036514">
    <property type="entry name" value="SGNH_hydro_sf"/>
</dbReference>
<dbReference type="AlphaFoldDB" id="A0A1Z5SUP9"/>
<dbReference type="InterPro" id="IPR002130">
    <property type="entry name" value="Cyclophilin-type_PPIase_dom"/>
</dbReference>
<dbReference type="InterPro" id="IPR029000">
    <property type="entry name" value="Cyclophilin-like_dom_sf"/>
</dbReference>
<dbReference type="GO" id="GO:0016788">
    <property type="term" value="F:hydrolase activity, acting on ester bonds"/>
    <property type="evidence" value="ECO:0007669"/>
    <property type="project" value="InterPro"/>
</dbReference>
<evidence type="ECO:0000313" key="7">
    <source>
        <dbReference type="Proteomes" id="UP000194280"/>
    </source>
</evidence>
<dbReference type="SUPFAM" id="SSF50891">
    <property type="entry name" value="Cyclophilin-like"/>
    <property type="match status" value="1"/>
</dbReference>
<dbReference type="PANTHER" id="PTHR11071">
    <property type="entry name" value="PEPTIDYL-PROLYL CIS-TRANS ISOMERASE"/>
    <property type="match status" value="1"/>
</dbReference>
<evidence type="ECO:0000256" key="1">
    <source>
        <dbReference type="ARBA" id="ARBA00000971"/>
    </source>
</evidence>
<dbReference type="Pfam" id="PF00160">
    <property type="entry name" value="Pro_isomerase"/>
    <property type="match status" value="2"/>
</dbReference>
<evidence type="ECO:0000313" key="6">
    <source>
        <dbReference type="EMBL" id="OTA24539.1"/>
    </source>
</evidence>
<dbReference type="EC" id="5.2.1.8" evidence="2"/>
<keyword evidence="4" id="KW-0413">Isomerase</keyword>
<dbReference type="GO" id="GO:0016018">
    <property type="term" value="F:cyclosporin A binding"/>
    <property type="evidence" value="ECO:0007669"/>
    <property type="project" value="TreeGrafter"/>
</dbReference>
<dbReference type="InterPro" id="IPR020892">
    <property type="entry name" value="Cyclophilin-type_PPIase_CS"/>
</dbReference>
<comment type="caution">
    <text evidence="6">The sequence shown here is derived from an EMBL/GenBank/DDBJ whole genome shotgun (WGS) entry which is preliminary data.</text>
</comment>
<evidence type="ECO:0000256" key="3">
    <source>
        <dbReference type="ARBA" id="ARBA00023110"/>
    </source>
</evidence>
<dbReference type="Gene3D" id="3.40.50.1110">
    <property type="entry name" value="SGNH hydrolase"/>
    <property type="match status" value="1"/>
</dbReference>
<feature type="domain" description="PPIase cyclophilin-type" evidence="5">
    <location>
        <begin position="10"/>
        <end position="188"/>
    </location>
</feature>
<dbReference type="EMBL" id="MUNK01000240">
    <property type="protein sequence ID" value="OTA24539.1"/>
    <property type="molecule type" value="Genomic_DNA"/>
</dbReference>
<dbReference type="PANTHER" id="PTHR11071:SF561">
    <property type="entry name" value="PEPTIDYL-PROLYL CIS-TRANS ISOMERASE D-RELATED"/>
    <property type="match status" value="1"/>
</dbReference>
<evidence type="ECO:0000256" key="2">
    <source>
        <dbReference type="ARBA" id="ARBA00013194"/>
    </source>
</evidence>
<keyword evidence="7" id="KW-1185">Reference proteome</keyword>
<dbReference type="InterPro" id="IPR001087">
    <property type="entry name" value="GDSL"/>
</dbReference>
<dbReference type="GO" id="GO:0006457">
    <property type="term" value="P:protein folding"/>
    <property type="evidence" value="ECO:0007669"/>
    <property type="project" value="InterPro"/>
</dbReference>
<accession>A0A1Z5SUP9</accession>
<dbReference type="PRINTS" id="PR00153">
    <property type="entry name" value="CSAPPISMRASE"/>
</dbReference>
<reference evidence="6 7" key="1">
    <citation type="submission" date="2017-01" db="EMBL/GenBank/DDBJ databases">
        <title>The recent genome duplication of the halophilic yeast Hortaea werneckii: insights from long-read sequencing.</title>
        <authorList>
            <person name="Sinha S."/>
            <person name="Flibotte S."/>
            <person name="Neira M."/>
            <person name="Lenassi M."/>
            <person name="Gostincar C."/>
            <person name="Stajich J.E."/>
            <person name="Nislow C.E."/>
        </authorList>
    </citation>
    <scope>NUCLEOTIDE SEQUENCE [LARGE SCALE GENOMIC DNA]</scope>
    <source>
        <strain evidence="6 7">EXF-2000</strain>
    </source>
</reference>
<dbReference type="Gene3D" id="2.40.100.10">
    <property type="entry name" value="Cyclophilin-like"/>
    <property type="match status" value="1"/>
</dbReference>